<dbReference type="AlphaFoldDB" id="A0A7J7IEZ5"/>
<proteinExistence type="predicted"/>
<dbReference type="InterPro" id="IPR028110">
    <property type="entry name" value="TMEM254"/>
</dbReference>
<evidence type="ECO:0000256" key="1">
    <source>
        <dbReference type="SAM" id="Phobius"/>
    </source>
</evidence>
<feature type="transmembrane region" description="Helical" evidence="1">
    <location>
        <begin position="105"/>
        <end position="123"/>
    </location>
</feature>
<dbReference type="EMBL" id="VWRR01000013">
    <property type="protein sequence ID" value="KAF6001673.1"/>
    <property type="molecule type" value="Genomic_DNA"/>
</dbReference>
<dbReference type="Proteomes" id="UP000530660">
    <property type="component" value="Unassembled WGS sequence"/>
</dbReference>
<keyword evidence="3" id="KW-1185">Reference proteome</keyword>
<feature type="transmembrane region" description="Helical" evidence="1">
    <location>
        <begin position="15"/>
        <end position="35"/>
    </location>
</feature>
<feature type="transmembrane region" description="Helical" evidence="1">
    <location>
        <begin position="67"/>
        <end position="90"/>
    </location>
</feature>
<evidence type="ECO:0000313" key="2">
    <source>
        <dbReference type="EMBL" id="KAF6001673.1"/>
    </source>
</evidence>
<comment type="caution">
    <text evidence="2">The sequence shown here is derived from an EMBL/GenBank/DDBJ whole genome shotgun (WGS) entry which is preliminary data.</text>
</comment>
<accession>A0A7J7IEZ5</accession>
<evidence type="ECO:0000313" key="3">
    <source>
        <dbReference type="Proteomes" id="UP000530660"/>
    </source>
</evidence>
<keyword evidence="1" id="KW-0812">Transmembrane</keyword>
<gene>
    <name evidence="2" type="ORF">F1559_001214</name>
</gene>
<keyword evidence="1" id="KW-1133">Transmembrane helix</keyword>
<name>A0A7J7IEZ5_9RHOD</name>
<sequence>MVQPAVPIPCFPPGVLPWLLTAGLVVLGIGSYDIMASASVEKSNACLRTLRHLASASCLGVLRSPEFVILVFYSAIAAHIVESFAAFVFIQHNCRSRCCMERKTFYWSIIVLIFGFPAFRELIKTVRSERVACASSRKPRYAKR</sequence>
<reference evidence="2 3" key="1">
    <citation type="journal article" date="2020" name="J. Phycol.">
        <title>Comparative genome analysis reveals Cyanidiococcus gen. nov., a new extremophilic red algal genus sister to Cyanidioschyzon (Cyanidioschyzonaceae, Rhodophyta).</title>
        <authorList>
            <person name="Liu S.-L."/>
            <person name="Chiang Y.-R."/>
            <person name="Yoon H.S."/>
            <person name="Fu H.-Y."/>
        </authorList>
    </citation>
    <scope>NUCLEOTIDE SEQUENCE [LARGE SCALE GENOMIC DNA]</scope>
    <source>
        <strain evidence="2 3">THAL066</strain>
    </source>
</reference>
<organism evidence="2 3">
    <name type="scientific">Cyanidiococcus yangmingshanensis</name>
    <dbReference type="NCBI Taxonomy" id="2690220"/>
    <lineage>
        <taxon>Eukaryota</taxon>
        <taxon>Rhodophyta</taxon>
        <taxon>Bangiophyceae</taxon>
        <taxon>Cyanidiales</taxon>
        <taxon>Cyanidiaceae</taxon>
        <taxon>Cyanidiococcus</taxon>
    </lineage>
</organism>
<dbReference type="Pfam" id="PF14934">
    <property type="entry name" value="TMEM254"/>
    <property type="match status" value="1"/>
</dbReference>
<keyword evidence="1" id="KW-0472">Membrane</keyword>
<protein>
    <submittedName>
        <fullName evidence="2">Uncharacterized protein</fullName>
    </submittedName>
</protein>